<evidence type="ECO:0000313" key="2">
    <source>
        <dbReference type="Proteomes" id="UP000515908"/>
    </source>
</evidence>
<sequence length="180" mass="20859">MKDSFSSASVASTYIDDEHVDTITNGAVMFQSVKRCKPSKQTPVKGNSQRREQSKYPLQSRLYAERCILSAHAQQRIALLMLLESCYAYHWSVELELLQCYYFYLSPFFEYARGTTVPLHNEKANEEGALNLLDVVFYLIENDPQYANWKHIHANDNHKEGANYYNVVCENKKNFTLLKV</sequence>
<name>A0A7G2C579_9TRYP</name>
<dbReference type="Proteomes" id="UP000515908">
    <property type="component" value="Chromosome 02"/>
</dbReference>
<dbReference type="EMBL" id="LR877146">
    <property type="protein sequence ID" value="CAD2213917.1"/>
    <property type="molecule type" value="Genomic_DNA"/>
</dbReference>
<gene>
    <name evidence="1" type="ORF">ADEAN_000136100</name>
</gene>
<evidence type="ECO:0000313" key="1">
    <source>
        <dbReference type="EMBL" id="CAD2213917.1"/>
    </source>
</evidence>
<dbReference type="VEuPathDB" id="TriTrypDB:ADEAN_000136100"/>
<reference evidence="1 2" key="1">
    <citation type="submission" date="2020-08" db="EMBL/GenBank/DDBJ databases">
        <authorList>
            <person name="Newling K."/>
            <person name="Davey J."/>
            <person name="Forrester S."/>
        </authorList>
    </citation>
    <scope>NUCLEOTIDE SEQUENCE [LARGE SCALE GENOMIC DNA]</scope>
    <source>
        <strain evidence="2">Crithidia deanei Carvalho (ATCC PRA-265)</strain>
    </source>
</reference>
<organism evidence="1 2">
    <name type="scientific">Angomonas deanei</name>
    <dbReference type="NCBI Taxonomy" id="59799"/>
    <lineage>
        <taxon>Eukaryota</taxon>
        <taxon>Discoba</taxon>
        <taxon>Euglenozoa</taxon>
        <taxon>Kinetoplastea</taxon>
        <taxon>Metakinetoplastina</taxon>
        <taxon>Trypanosomatida</taxon>
        <taxon>Trypanosomatidae</taxon>
        <taxon>Strigomonadinae</taxon>
        <taxon>Angomonas</taxon>
    </lineage>
</organism>
<protein>
    <submittedName>
        <fullName evidence="1">Uncharacterized protein</fullName>
    </submittedName>
</protein>
<dbReference type="AlphaFoldDB" id="A0A7G2C579"/>
<proteinExistence type="predicted"/>
<accession>A0A7G2C579</accession>
<keyword evidence="2" id="KW-1185">Reference proteome</keyword>